<evidence type="ECO:0008006" key="8">
    <source>
        <dbReference type="Google" id="ProtNLM"/>
    </source>
</evidence>
<dbReference type="Gene3D" id="1.10.630.10">
    <property type="entry name" value="Cytochrome P450"/>
    <property type="match status" value="1"/>
</dbReference>
<evidence type="ECO:0000256" key="4">
    <source>
        <dbReference type="ARBA" id="ARBA00023004"/>
    </source>
</evidence>
<keyword evidence="2" id="KW-0479">Metal-binding</keyword>
<dbReference type="Proteomes" id="UP001521116">
    <property type="component" value="Unassembled WGS sequence"/>
</dbReference>
<accession>A0ABR3SP79</accession>
<dbReference type="SUPFAM" id="SSF48264">
    <property type="entry name" value="Cytochrome P450"/>
    <property type="match status" value="1"/>
</dbReference>
<evidence type="ECO:0000256" key="3">
    <source>
        <dbReference type="ARBA" id="ARBA00023002"/>
    </source>
</evidence>
<keyword evidence="7" id="KW-1185">Reference proteome</keyword>
<dbReference type="Pfam" id="PF00067">
    <property type="entry name" value="p450"/>
    <property type="match status" value="1"/>
</dbReference>
<name>A0ABR3SP79_9PEZI</name>
<dbReference type="InterPro" id="IPR036396">
    <property type="entry name" value="Cyt_P450_sf"/>
</dbReference>
<proteinExistence type="inferred from homology"/>
<dbReference type="PANTHER" id="PTHR46300">
    <property type="entry name" value="P450, PUTATIVE (EUROFUNG)-RELATED-RELATED"/>
    <property type="match status" value="1"/>
</dbReference>
<keyword evidence="5" id="KW-0503">Monooxygenase</keyword>
<dbReference type="PANTHER" id="PTHR46300:SF2">
    <property type="entry name" value="CYTOCHROME P450 MONOOXYGENASE ALNH-RELATED"/>
    <property type="match status" value="1"/>
</dbReference>
<keyword evidence="4" id="KW-0408">Iron</keyword>
<comment type="caution">
    <text evidence="6">The sequence shown here is derived from an EMBL/GenBank/DDBJ whole genome shotgun (WGS) entry which is preliminary data.</text>
</comment>
<evidence type="ECO:0000313" key="7">
    <source>
        <dbReference type="Proteomes" id="UP001521116"/>
    </source>
</evidence>
<dbReference type="InterPro" id="IPR050364">
    <property type="entry name" value="Cytochrome_P450_fung"/>
</dbReference>
<dbReference type="EMBL" id="JAJVDC020000090">
    <property type="protein sequence ID" value="KAL1625856.1"/>
    <property type="molecule type" value="Genomic_DNA"/>
</dbReference>
<keyword evidence="3" id="KW-0560">Oxidoreductase</keyword>
<dbReference type="InterPro" id="IPR001128">
    <property type="entry name" value="Cyt_P450"/>
</dbReference>
<evidence type="ECO:0000256" key="5">
    <source>
        <dbReference type="ARBA" id="ARBA00023033"/>
    </source>
</evidence>
<comment type="similarity">
    <text evidence="1">Belongs to the cytochrome P450 family.</text>
</comment>
<protein>
    <recommendedName>
        <fullName evidence="8">Cytochrome P450</fullName>
    </recommendedName>
</protein>
<evidence type="ECO:0000313" key="6">
    <source>
        <dbReference type="EMBL" id="KAL1625856.1"/>
    </source>
</evidence>
<gene>
    <name evidence="6" type="ORF">SLS56_007175</name>
</gene>
<evidence type="ECO:0000256" key="1">
    <source>
        <dbReference type="ARBA" id="ARBA00010617"/>
    </source>
</evidence>
<reference evidence="6 7" key="1">
    <citation type="submission" date="2024-02" db="EMBL/GenBank/DDBJ databases">
        <title>De novo assembly and annotation of 12 fungi associated with fruit tree decline syndrome in Ontario, Canada.</title>
        <authorList>
            <person name="Sulman M."/>
            <person name="Ellouze W."/>
            <person name="Ilyukhin E."/>
        </authorList>
    </citation>
    <scope>NUCLEOTIDE SEQUENCE [LARGE SCALE GENOMIC DNA]</scope>
    <source>
        <strain evidence="6 7">M1-105</strain>
    </source>
</reference>
<sequence length="126" mass="14049">MSEGCGFASPDTYDPGRWAASELAGLADYENRDHYGYGSGRRICPGMHLAERTMWRMTAKLLWAYDIVPAVDAAGNEVPIDVDAYEDGIINQPKPYAVQFRARSAAHEETVRREAAAAMEFLARYE</sequence>
<evidence type="ECO:0000256" key="2">
    <source>
        <dbReference type="ARBA" id="ARBA00022723"/>
    </source>
</evidence>
<organism evidence="6 7">
    <name type="scientific">Neofusicoccum ribis</name>
    <dbReference type="NCBI Taxonomy" id="45134"/>
    <lineage>
        <taxon>Eukaryota</taxon>
        <taxon>Fungi</taxon>
        <taxon>Dikarya</taxon>
        <taxon>Ascomycota</taxon>
        <taxon>Pezizomycotina</taxon>
        <taxon>Dothideomycetes</taxon>
        <taxon>Dothideomycetes incertae sedis</taxon>
        <taxon>Botryosphaeriales</taxon>
        <taxon>Botryosphaeriaceae</taxon>
        <taxon>Neofusicoccum</taxon>
    </lineage>
</organism>